<gene>
    <name evidence="2" type="ORF">ACHAWU_000973</name>
</gene>
<protein>
    <recommendedName>
        <fullName evidence="1">N-acetyltransferase domain-containing protein</fullName>
    </recommendedName>
</protein>
<keyword evidence="3" id="KW-1185">Reference proteome</keyword>
<dbReference type="Pfam" id="PF00583">
    <property type="entry name" value="Acetyltransf_1"/>
    <property type="match status" value="1"/>
</dbReference>
<dbReference type="CDD" id="cd04301">
    <property type="entry name" value="NAT_SF"/>
    <property type="match status" value="1"/>
</dbReference>
<dbReference type="PANTHER" id="PTHR34560">
    <property type="entry name" value="POLYKETIDE CYCLASE/DEHYDRASE/LIPID TRANSPORT SUPERFAMILY PROTEIN"/>
    <property type="match status" value="1"/>
</dbReference>
<dbReference type="EMBL" id="JALLBG020000130">
    <property type="protein sequence ID" value="KAL3762826.1"/>
    <property type="molecule type" value="Genomic_DNA"/>
</dbReference>
<dbReference type="PANTHER" id="PTHR34560:SF1">
    <property type="entry name" value="START DOMAIN-CONTAINING PROTEIN"/>
    <property type="match status" value="1"/>
</dbReference>
<evidence type="ECO:0000313" key="2">
    <source>
        <dbReference type="EMBL" id="KAL3762826.1"/>
    </source>
</evidence>
<dbReference type="Gene3D" id="3.30.530.20">
    <property type="match status" value="1"/>
</dbReference>
<dbReference type="InterPro" id="IPR000182">
    <property type="entry name" value="GNAT_dom"/>
</dbReference>
<accession>A0ABD3MFF5</accession>
<dbReference type="SUPFAM" id="SSF55729">
    <property type="entry name" value="Acyl-CoA N-acyltransferases (Nat)"/>
    <property type="match status" value="1"/>
</dbReference>
<dbReference type="Proteomes" id="UP001530293">
    <property type="component" value="Unassembled WGS sequence"/>
</dbReference>
<dbReference type="Gene3D" id="3.40.630.30">
    <property type="match status" value="1"/>
</dbReference>
<dbReference type="InterPro" id="IPR016181">
    <property type="entry name" value="Acyl_CoA_acyltransferase"/>
</dbReference>
<evidence type="ECO:0000313" key="3">
    <source>
        <dbReference type="Proteomes" id="UP001530293"/>
    </source>
</evidence>
<organism evidence="2 3">
    <name type="scientific">Discostella pseudostelligera</name>
    <dbReference type="NCBI Taxonomy" id="259834"/>
    <lineage>
        <taxon>Eukaryota</taxon>
        <taxon>Sar</taxon>
        <taxon>Stramenopiles</taxon>
        <taxon>Ochrophyta</taxon>
        <taxon>Bacillariophyta</taxon>
        <taxon>Coscinodiscophyceae</taxon>
        <taxon>Thalassiosirophycidae</taxon>
        <taxon>Stephanodiscales</taxon>
        <taxon>Stephanodiscaceae</taxon>
        <taxon>Discostella</taxon>
    </lineage>
</organism>
<reference evidence="2 3" key="1">
    <citation type="submission" date="2024-10" db="EMBL/GenBank/DDBJ databases">
        <title>Updated reference genomes for cyclostephanoid diatoms.</title>
        <authorList>
            <person name="Roberts W.R."/>
            <person name="Alverson A.J."/>
        </authorList>
    </citation>
    <scope>NUCLEOTIDE SEQUENCE [LARGE SCALE GENOMIC DNA]</scope>
    <source>
        <strain evidence="2 3">AJA232-27</strain>
    </source>
</reference>
<proteinExistence type="predicted"/>
<sequence>MAIVITESIGVDSEWHAAAVSKSKGSRDHIPSASAVQSASSLDELEQVVGASDDDSDELIDGPCVQELSLDDILDRLDKARILGEDDKLLLAAHHLQGIDSRHFQKVHHDILREAAIFQQLLKDNTTNLSGWVRQGQHIGQHNFSIFYKLNETPRGQDLSCRLETVIHSDLLVPIISVLNESELYSTWLPNWTVPKLQVSKSEKLQQSGRCSQVINVETEVPWPLAARHVILKAVACDNIESFKGDEDGTRPNNVGEDGGRIIIRIQSLDCENNMEEGLNIPPCKKNVVRLKVRGCFIIEKCPAEHAMTKYSKQYDEKIARPEKPREDLVLVTFRFCVDPQLTNIPKSFINFFLRTSQSVCLSHDVRCTLLASSNNNKPRHAINPHRHHHKHRAILNLVPLSEAWDAHNDGQRSSTPFATLLPKLGCRCFDSEGTLLQSTTSDNTPPFRLYLATEFDDLPPIAQLTIDVFDVSAIALSSSSDWNALEQAVIGSVVQPAIGMYNSWAQVVGYTEVLSGLKKRMRNRMTDRGGSSQYDGFDWLAPLVVPDSIDRSDRTLTKTTTYENIAARSSLILALARPVEDTMEVVASIELRLQPTDAKIPFSQPWLDKLERRLVRLIPFVKGSSAPTLITNKAAATNGDSISGVVEGTHHGNNPPLRPYLCNLCVSPSLRSLGIGRALCRIVEAIAHEKWTYSHIYLHVDPSNDAARTLYEKEGYVDVGRRWNVIWAGGANEISYYVKRI</sequence>
<dbReference type="InterPro" id="IPR023393">
    <property type="entry name" value="START-like_dom_sf"/>
</dbReference>
<dbReference type="PROSITE" id="PS51186">
    <property type="entry name" value="GNAT"/>
    <property type="match status" value="1"/>
</dbReference>
<name>A0ABD3MFF5_9STRA</name>
<feature type="domain" description="N-acetyltransferase" evidence="1">
    <location>
        <begin position="572"/>
        <end position="740"/>
    </location>
</feature>
<dbReference type="SUPFAM" id="SSF55961">
    <property type="entry name" value="Bet v1-like"/>
    <property type="match status" value="1"/>
</dbReference>
<dbReference type="AlphaFoldDB" id="A0ABD3MFF5"/>
<evidence type="ECO:0000259" key="1">
    <source>
        <dbReference type="PROSITE" id="PS51186"/>
    </source>
</evidence>
<comment type="caution">
    <text evidence="2">The sequence shown here is derived from an EMBL/GenBank/DDBJ whole genome shotgun (WGS) entry which is preliminary data.</text>
</comment>